<dbReference type="RefSeq" id="XP_066615634.1">
    <property type="nucleotide sequence ID" value="XM_066756857.1"/>
</dbReference>
<dbReference type="Proteomes" id="UP000054399">
    <property type="component" value="Unassembled WGS sequence"/>
</dbReference>
<feature type="compositionally biased region" description="Gly residues" evidence="1">
    <location>
        <begin position="285"/>
        <end position="295"/>
    </location>
</feature>
<proteinExistence type="predicted"/>
<organism evidence="2 3">
    <name type="scientific">Cryptococcus tetragattii IND107</name>
    <dbReference type="NCBI Taxonomy" id="1296105"/>
    <lineage>
        <taxon>Eukaryota</taxon>
        <taxon>Fungi</taxon>
        <taxon>Dikarya</taxon>
        <taxon>Basidiomycota</taxon>
        <taxon>Agaricomycotina</taxon>
        <taxon>Tremellomycetes</taxon>
        <taxon>Tremellales</taxon>
        <taxon>Cryptococcaceae</taxon>
        <taxon>Cryptococcus</taxon>
        <taxon>Cryptococcus gattii species complex</taxon>
    </lineage>
</organism>
<feature type="region of interest" description="Disordered" evidence="1">
    <location>
        <begin position="209"/>
        <end position="432"/>
    </location>
</feature>
<evidence type="ECO:0000313" key="3">
    <source>
        <dbReference type="Proteomes" id="UP000054399"/>
    </source>
</evidence>
<comment type="caution">
    <text evidence="2">The sequence shown here is derived from an EMBL/GenBank/DDBJ whole genome shotgun (WGS) entry which is preliminary data.</text>
</comment>
<sequence>MNIIQNGESSKSPYTHDINGDLTKADADVEMMDGENGVRVELGRPEVNNGDEDIENERKRGTARLIMPHWDVPPAKPIHSSQDLISLLHLDTLYNTYVRPFADLPGDEGQPGAGAGADGNDAFQRGKKKGTSMPGRKKMEKGYQHLIEDCIDPTPLGYKNDNPSLLPLLNDVLYPPAPPPVLSQGQIEALPKEAFAIAKLEPGTVQDGYAGGQKAGVREAEEKRKRKRTARTTTADIISPINPTFPGHGQGRSSTPGTPLLPVPPPTRGFPPGANTPRWGTAPPGQGGGGGGSGFQGVHPFARHGQAAGAGSGPGGRPFTQSSKQRPASMEVQGSEGGRKGLPSRSASPMPLSAGATPGDRNGGGGKGGGTLASASASVSGSISGQRQFPQNRNKRPGSADVQSLQTKKSKGGSRSASPMPGAGVGQGQLRR</sequence>
<feature type="compositionally biased region" description="Basic residues" evidence="1">
    <location>
        <begin position="125"/>
        <end position="137"/>
    </location>
</feature>
<feature type="compositionally biased region" description="Gly residues" evidence="1">
    <location>
        <begin position="423"/>
        <end position="432"/>
    </location>
</feature>
<feature type="region of interest" description="Disordered" evidence="1">
    <location>
        <begin position="105"/>
        <end position="137"/>
    </location>
</feature>
<keyword evidence="3" id="KW-1185">Reference proteome</keyword>
<protein>
    <recommendedName>
        <fullName evidence="4">Mediator of RNA polymerase II transcription subunit 19</fullName>
    </recommendedName>
</protein>
<dbReference type="EMBL" id="ATAM02000003">
    <property type="protein sequence ID" value="KAL0252914.1"/>
    <property type="molecule type" value="Genomic_DNA"/>
</dbReference>
<accession>A0ABR3BWZ2</accession>
<dbReference type="GeneID" id="91989165"/>
<feature type="compositionally biased region" description="Pro residues" evidence="1">
    <location>
        <begin position="259"/>
        <end position="269"/>
    </location>
</feature>
<feature type="compositionally biased region" description="Low complexity" evidence="1">
    <location>
        <begin position="372"/>
        <end position="385"/>
    </location>
</feature>
<feature type="compositionally biased region" description="Gly residues" evidence="1">
    <location>
        <begin position="361"/>
        <end position="371"/>
    </location>
</feature>
<evidence type="ECO:0008006" key="4">
    <source>
        <dbReference type="Google" id="ProtNLM"/>
    </source>
</evidence>
<feature type="compositionally biased region" description="Polar residues" evidence="1">
    <location>
        <begin position="401"/>
        <end position="417"/>
    </location>
</feature>
<gene>
    <name evidence="2" type="ORF">I308_102307</name>
</gene>
<reference evidence="3" key="1">
    <citation type="submission" date="2015-01" db="EMBL/GenBank/DDBJ databases">
        <title>The Genome Sequence of Cryptococcus gattii MMRL2647.</title>
        <authorList>
            <consortium name="The Broad Institute Genomics Platform"/>
            <person name="Cuomo C."/>
            <person name="Litvintseva A."/>
            <person name="Chen Y."/>
            <person name="Heitman J."/>
            <person name="Sun S."/>
            <person name="Springer D."/>
            <person name="Dromer F."/>
            <person name="Young S."/>
            <person name="Zeng Q."/>
            <person name="Gargeya S."/>
            <person name="Abouelleil A."/>
            <person name="Alvarado L."/>
            <person name="Chapman S.B."/>
            <person name="Gainer-Dewar J."/>
            <person name="Goldberg J."/>
            <person name="Griggs A."/>
            <person name="Gujja S."/>
            <person name="Hansen M."/>
            <person name="Howarth C."/>
            <person name="Imamovic A."/>
            <person name="Larimer J."/>
            <person name="Murphy C."/>
            <person name="Naylor J."/>
            <person name="Pearson M."/>
            <person name="Priest M."/>
            <person name="Roberts A."/>
            <person name="Saif S."/>
            <person name="Shea T."/>
            <person name="Sykes S."/>
            <person name="Wortman J."/>
            <person name="Nusbaum C."/>
            <person name="Birren B."/>
        </authorList>
    </citation>
    <scope>NUCLEOTIDE SEQUENCE [LARGE SCALE GENOMIC DNA]</scope>
    <source>
        <strain evidence="3">IND107</strain>
    </source>
</reference>
<evidence type="ECO:0000256" key="1">
    <source>
        <dbReference type="SAM" id="MobiDB-lite"/>
    </source>
</evidence>
<evidence type="ECO:0000313" key="2">
    <source>
        <dbReference type="EMBL" id="KAL0252914.1"/>
    </source>
</evidence>
<reference evidence="2 3" key="2">
    <citation type="submission" date="2024-01" db="EMBL/GenBank/DDBJ databases">
        <title>Comparative genomics of Cryptococcus and Kwoniella reveals pathogenesis evolution and contrasting modes of karyotype evolution via chromosome fusion or intercentromeric recombination.</title>
        <authorList>
            <person name="Coelho M.A."/>
            <person name="David-Palma M."/>
            <person name="Shea T."/>
            <person name="Bowers K."/>
            <person name="Mcginley-Smith S."/>
            <person name="Mohammad A.W."/>
            <person name="Gnirke A."/>
            <person name="Yurkov A.M."/>
            <person name="Nowrousian M."/>
            <person name="Sun S."/>
            <person name="Cuomo C.A."/>
            <person name="Heitman J."/>
        </authorList>
    </citation>
    <scope>NUCLEOTIDE SEQUENCE [LARGE SCALE GENOMIC DNA]</scope>
    <source>
        <strain evidence="2 3">IND107</strain>
    </source>
</reference>
<name>A0ABR3BWZ2_9TREE</name>